<gene>
    <name evidence="2" type="ORF">PAESOLCIP111_05770</name>
</gene>
<dbReference type="Proteomes" id="UP000693672">
    <property type="component" value="Unassembled WGS sequence"/>
</dbReference>
<accession>A0A916K9R0</accession>
<organism evidence="2 3">
    <name type="scientific">Paenibacillus solanacearum</name>
    <dbReference type="NCBI Taxonomy" id="2048548"/>
    <lineage>
        <taxon>Bacteria</taxon>
        <taxon>Bacillati</taxon>
        <taxon>Bacillota</taxon>
        <taxon>Bacilli</taxon>
        <taxon>Bacillales</taxon>
        <taxon>Paenibacillaceae</taxon>
        <taxon>Paenibacillus</taxon>
    </lineage>
</organism>
<evidence type="ECO:0000313" key="3">
    <source>
        <dbReference type="Proteomes" id="UP000693672"/>
    </source>
</evidence>
<protein>
    <submittedName>
        <fullName evidence="2">Uncharacterized protein</fullName>
    </submittedName>
</protein>
<keyword evidence="3" id="KW-1185">Reference proteome</keyword>
<dbReference type="EMBL" id="CAJVAS010000046">
    <property type="protein sequence ID" value="CAG7648993.1"/>
    <property type="molecule type" value="Genomic_DNA"/>
</dbReference>
<dbReference type="AlphaFoldDB" id="A0A916K9R0"/>
<evidence type="ECO:0000313" key="2">
    <source>
        <dbReference type="EMBL" id="CAG7648993.1"/>
    </source>
</evidence>
<reference evidence="2" key="1">
    <citation type="submission" date="2021-06" db="EMBL/GenBank/DDBJ databases">
        <authorList>
            <person name="Criscuolo A."/>
        </authorList>
    </citation>
    <scope>NUCLEOTIDE SEQUENCE</scope>
    <source>
        <strain evidence="2">CIP111600</strain>
    </source>
</reference>
<comment type="caution">
    <text evidence="2">The sequence shown here is derived from an EMBL/GenBank/DDBJ whole genome shotgun (WGS) entry which is preliminary data.</text>
</comment>
<proteinExistence type="predicted"/>
<evidence type="ECO:0000256" key="1">
    <source>
        <dbReference type="SAM" id="MobiDB-lite"/>
    </source>
</evidence>
<name>A0A916K9R0_9BACL</name>
<sequence>MCLCLSEAGNKLHAVFLLESINATAGIQEFLLTREERMASGANLYAKILLNGTRFKRVTACASNRRLMISRMDCLFHCPFTSFALKHHVNQSYTYRDDYSTPPINVASVCSACPKVPQARVCTSRARRPAAPRGKCPAFVSCRNARPAPEESTEDSFQGRYSNCAIE</sequence>
<feature type="region of interest" description="Disordered" evidence="1">
    <location>
        <begin position="148"/>
        <end position="167"/>
    </location>
</feature>